<sequence>MKNLKLLILIIGLTVTSCSNDNGTSQEQEAQNLEKMHAEILSLAVSKQCENPADWTFTPIGSKACGGPTEFIAYSLKLNTTDFLYKVDKYTNSQKEFNNKWGIISTCDVPPSPISIKCVNSKAQLVY</sequence>
<protein>
    <recommendedName>
        <fullName evidence="3">Lipoprotein</fullName>
    </recommendedName>
</protein>
<organism evidence="1 2">
    <name type="scientific">Flavobacterium gillisiae</name>
    <dbReference type="NCBI Taxonomy" id="150146"/>
    <lineage>
        <taxon>Bacteria</taxon>
        <taxon>Pseudomonadati</taxon>
        <taxon>Bacteroidota</taxon>
        <taxon>Flavobacteriia</taxon>
        <taxon>Flavobacteriales</taxon>
        <taxon>Flavobacteriaceae</taxon>
        <taxon>Flavobacterium</taxon>
    </lineage>
</organism>
<evidence type="ECO:0008006" key="3">
    <source>
        <dbReference type="Google" id="ProtNLM"/>
    </source>
</evidence>
<dbReference type="PROSITE" id="PS51257">
    <property type="entry name" value="PROKAR_LIPOPROTEIN"/>
    <property type="match status" value="1"/>
</dbReference>
<dbReference type="Proteomes" id="UP000198951">
    <property type="component" value="Unassembled WGS sequence"/>
</dbReference>
<reference evidence="2" key="1">
    <citation type="submission" date="2016-10" db="EMBL/GenBank/DDBJ databases">
        <authorList>
            <person name="Varghese N."/>
            <person name="Submissions S."/>
        </authorList>
    </citation>
    <scope>NUCLEOTIDE SEQUENCE [LARGE SCALE GENOMIC DNA]</scope>
    <source>
        <strain evidence="2">DSM 22376</strain>
    </source>
</reference>
<proteinExistence type="predicted"/>
<dbReference type="STRING" id="150146.SAMN05443667_1044"/>
<dbReference type="EMBL" id="FNRD01000004">
    <property type="protein sequence ID" value="SEA37928.1"/>
    <property type="molecule type" value="Genomic_DNA"/>
</dbReference>
<dbReference type="OrthoDB" id="5526158at2"/>
<dbReference type="AlphaFoldDB" id="A0A1H4AQ66"/>
<name>A0A1H4AQ66_9FLAO</name>
<evidence type="ECO:0000313" key="2">
    <source>
        <dbReference type="Proteomes" id="UP000198951"/>
    </source>
</evidence>
<accession>A0A1H4AQ66</accession>
<dbReference type="RefSeq" id="WP_091086762.1">
    <property type="nucleotide sequence ID" value="NZ_FNRD01000004.1"/>
</dbReference>
<evidence type="ECO:0000313" key="1">
    <source>
        <dbReference type="EMBL" id="SEA37928.1"/>
    </source>
</evidence>
<gene>
    <name evidence="1" type="ORF">SAMN05443667_1044</name>
</gene>
<keyword evidence="2" id="KW-1185">Reference proteome</keyword>